<gene>
    <name evidence="7" type="ORF">CS006_04320</name>
</gene>
<dbReference type="Proteomes" id="UP000229095">
    <property type="component" value="Unassembled WGS sequence"/>
</dbReference>
<evidence type="ECO:0000313" key="8">
    <source>
        <dbReference type="Proteomes" id="UP000229095"/>
    </source>
</evidence>
<dbReference type="GO" id="GO:0140359">
    <property type="term" value="F:ABC-type transporter activity"/>
    <property type="evidence" value="ECO:0007669"/>
    <property type="project" value="InterPro"/>
</dbReference>
<dbReference type="AlphaFoldDB" id="A0A2M9H901"/>
<evidence type="ECO:0000256" key="4">
    <source>
        <dbReference type="ARBA" id="ARBA00023136"/>
    </source>
</evidence>
<reference evidence="7 8" key="1">
    <citation type="submission" date="2017-10" db="EMBL/GenBank/DDBJ databases">
        <title>Draft genome sequences of strains TRE 1, TRE 9, TRE H and TRI 7, isolated from tamarins, belonging to four potential novel Bifidobacterium species.</title>
        <authorList>
            <person name="Mattarelli P."/>
            <person name="Modesto M."/>
            <person name="Puglisi E."/>
            <person name="Morelli L."/>
            <person name="Spezio C."/>
            <person name="Bonetti A."/>
            <person name="Sandri C."/>
        </authorList>
    </citation>
    <scope>NUCLEOTIDE SEQUENCE [LARGE SCALE GENOMIC DNA]</scope>
    <source>
        <strain evidence="8">TRE1</strain>
    </source>
</reference>
<dbReference type="OrthoDB" id="3226862at2"/>
<evidence type="ECO:0000256" key="1">
    <source>
        <dbReference type="ARBA" id="ARBA00004141"/>
    </source>
</evidence>
<evidence type="ECO:0000256" key="3">
    <source>
        <dbReference type="ARBA" id="ARBA00022989"/>
    </source>
</evidence>
<evidence type="ECO:0000256" key="5">
    <source>
        <dbReference type="SAM" id="Phobius"/>
    </source>
</evidence>
<feature type="domain" description="ABC-2 type transporter transmembrane" evidence="6">
    <location>
        <begin position="212"/>
        <end position="386"/>
    </location>
</feature>
<dbReference type="Pfam" id="PF12698">
    <property type="entry name" value="ABC2_membrane_3"/>
    <property type="match status" value="1"/>
</dbReference>
<sequence length="435" mass="47851">MFALLLQELRKIWRPGVVVALIVAAIAYAVPYTQLEYGNLNAPGDITNGDTVSLIDEYGPVVDRESVDAMKDDLPELKSRLNKKIAADNRSKTYGITDYDSFVTVADKRGYAFGFDDDGNTITSATDSADAQADDAWDRYCSKFTAMSEYRAVEARRQIIDDYEWNMTKGNIALRVVNGLGLAERVGLPDDGSLADLASVSLPKTAAAQVERLYAQRDNTGYLEKYTDAYETTMLMMFLMFVYSVVMSVVLTASLFITDRKRNMRQLQWSSRTGRRRMTGVQLLAIGLSSLAVCVVMAAVFAGVWLPQVWPYLATPVFSTSVLPWFVGWNFAGYLTAVALLGMVMSVTFTLGVAWVTHWFDGLIRALLVVVPLTALFLFCAIYAVLGEAFLMTNALSMHTGLPGCEIAVAAAMAAVVAAVWAVTLRRARRADLAR</sequence>
<dbReference type="InterPro" id="IPR013525">
    <property type="entry name" value="ABC2_TM"/>
</dbReference>
<comment type="caution">
    <text evidence="7">The sequence shown here is derived from an EMBL/GenBank/DDBJ whole genome shotgun (WGS) entry which is preliminary data.</text>
</comment>
<feature type="transmembrane region" description="Helical" evidence="5">
    <location>
        <begin position="326"/>
        <end position="354"/>
    </location>
</feature>
<dbReference type="GO" id="GO:0016020">
    <property type="term" value="C:membrane"/>
    <property type="evidence" value="ECO:0007669"/>
    <property type="project" value="UniProtKB-SubCell"/>
</dbReference>
<feature type="transmembrane region" description="Helical" evidence="5">
    <location>
        <begin position="12"/>
        <end position="30"/>
    </location>
</feature>
<organism evidence="7 8">
    <name type="scientific">Bifidobacterium primatium</name>
    <dbReference type="NCBI Taxonomy" id="2045438"/>
    <lineage>
        <taxon>Bacteria</taxon>
        <taxon>Bacillati</taxon>
        <taxon>Actinomycetota</taxon>
        <taxon>Actinomycetes</taxon>
        <taxon>Bifidobacteriales</taxon>
        <taxon>Bifidobacteriaceae</taxon>
        <taxon>Bifidobacterium</taxon>
    </lineage>
</organism>
<dbReference type="EMBL" id="PEBI01000002">
    <property type="protein sequence ID" value="PJM73279.1"/>
    <property type="molecule type" value="Genomic_DNA"/>
</dbReference>
<proteinExistence type="predicted"/>
<feature type="transmembrane region" description="Helical" evidence="5">
    <location>
        <begin position="279"/>
        <end position="306"/>
    </location>
</feature>
<protein>
    <recommendedName>
        <fullName evidence="6">ABC-2 type transporter transmembrane domain-containing protein</fullName>
    </recommendedName>
</protein>
<feature type="transmembrane region" description="Helical" evidence="5">
    <location>
        <begin position="234"/>
        <end position="258"/>
    </location>
</feature>
<evidence type="ECO:0000259" key="6">
    <source>
        <dbReference type="Pfam" id="PF12698"/>
    </source>
</evidence>
<evidence type="ECO:0000256" key="2">
    <source>
        <dbReference type="ARBA" id="ARBA00022692"/>
    </source>
</evidence>
<name>A0A2M9H901_9BIFI</name>
<keyword evidence="8" id="KW-1185">Reference proteome</keyword>
<dbReference type="RefSeq" id="WP_100510569.1">
    <property type="nucleotide sequence ID" value="NZ_PEBI01000002.1"/>
</dbReference>
<keyword evidence="4 5" id="KW-0472">Membrane</keyword>
<evidence type="ECO:0000313" key="7">
    <source>
        <dbReference type="EMBL" id="PJM73279.1"/>
    </source>
</evidence>
<keyword evidence="2 5" id="KW-0812">Transmembrane</keyword>
<feature type="transmembrane region" description="Helical" evidence="5">
    <location>
        <begin position="366"/>
        <end position="387"/>
    </location>
</feature>
<accession>A0A2M9H901</accession>
<feature type="transmembrane region" description="Helical" evidence="5">
    <location>
        <begin position="407"/>
        <end position="425"/>
    </location>
</feature>
<comment type="subcellular location">
    <subcellularLocation>
        <location evidence="1">Membrane</location>
        <topology evidence="1">Multi-pass membrane protein</topology>
    </subcellularLocation>
</comment>
<keyword evidence="3 5" id="KW-1133">Transmembrane helix</keyword>